<dbReference type="Gene3D" id="3.40.50.150">
    <property type="entry name" value="Vaccinia Virus protein VP39"/>
    <property type="match status" value="1"/>
</dbReference>
<dbReference type="Pfam" id="PF13847">
    <property type="entry name" value="Methyltransf_31"/>
    <property type="match status" value="1"/>
</dbReference>
<gene>
    <name evidence="2" type="ORF">A3D99_03495</name>
</gene>
<evidence type="ECO:0000313" key="3">
    <source>
        <dbReference type="Proteomes" id="UP000177528"/>
    </source>
</evidence>
<name>A0A1G1X4H9_9BACT</name>
<dbReference type="InterPro" id="IPR029063">
    <property type="entry name" value="SAM-dependent_MTases_sf"/>
</dbReference>
<dbReference type="InterPro" id="IPR025714">
    <property type="entry name" value="Methyltranfer_dom"/>
</dbReference>
<dbReference type="SUPFAM" id="SSF53335">
    <property type="entry name" value="S-adenosyl-L-methionine-dependent methyltransferases"/>
    <property type="match status" value="1"/>
</dbReference>
<accession>A0A1G1X4H9</accession>
<sequence>MPEANSFIRPDASLTSMGLRAQQVFVHLGSGAGFYLIPAAVIVGPKGKSIGVDIRIDMLAEAENKAKQQGVEHIVQTVRANLENSPGSTIPMKSADWVLVANILHQSDPAKILTEAVRVVAANGHVAVIEWNTSSTPFGPPIHNRKSADEMKEIAASCGLTVQKEFSPSPYHYGIVFIPAA</sequence>
<proteinExistence type="predicted"/>
<comment type="caution">
    <text evidence="2">The sequence shown here is derived from an EMBL/GenBank/DDBJ whole genome shotgun (WGS) entry which is preliminary data.</text>
</comment>
<evidence type="ECO:0000259" key="1">
    <source>
        <dbReference type="Pfam" id="PF13847"/>
    </source>
</evidence>
<dbReference type="Proteomes" id="UP000177528">
    <property type="component" value="Unassembled WGS sequence"/>
</dbReference>
<dbReference type="AlphaFoldDB" id="A0A1G1X4H9"/>
<reference evidence="2 3" key="1">
    <citation type="journal article" date="2016" name="Nat. Commun.">
        <title>Thousands of microbial genomes shed light on interconnected biogeochemical processes in an aquifer system.</title>
        <authorList>
            <person name="Anantharaman K."/>
            <person name="Brown C.T."/>
            <person name="Hug L.A."/>
            <person name="Sharon I."/>
            <person name="Castelle C.J."/>
            <person name="Probst A.J."/>
            <person name="Thomas B.C."/>
            <person name="Singh A."/>
            <person name="Wilkins M.J."/>
            <person name="Karaoz U."/>
            <person name="Brodie E.L."/>
            <person name="Williams K.H."/>
            <person name="Hubbard S.S."/>
            <person name="Banfield J.F."/>
        </authorList>
    </citation>
    <scope>NUCLEOTIDE SEQUENCE [LARGE SCALE GENOMIC DNA]</scope>
</reference>
<organism evidence="2 3">
    <name type="scientific">Candidatus Andersenbacteria bacterium RIFCSPHIGHO2_12_FULL_45_11</name>
    <dbReference type="NCBI Taxonomy" id="1797281"/>
    <lineage>
        <taxon>Bacteria</taxon>
        <taxon>Candidatus Anderseniibacteriota</taxon>
    </lineage>
</organism>
<feature type="domain" description="Methyltransferase" evidence="1">
    <location>
        <begin position="25"/>
        <end position="145"/>
    </location>
</feature>
<evidence type="ECO:0000313" key="2">
    <source>
        <dbReference type="EMBL" id="OGY34909.1"/>
    </source>
</evidence>
<dbReference type="EMBL" id="MHHR01000007">
    <property type="protein sequence ID" value="OGY34909.1"/>
    <property type="molecule type" value="Genomic_DNA"/>
</dbReference>
<dbReference type="CDD" id="cd02440">
    <property type="entry name" value="AdoMet_MTases"/>
    <property type="match status" value="1"/>
</dbReference>
<protein>
    <recommendedName>
        <fullName evidence="1">Methyltransferase domain-containing protein</fullName>
    </recommendedName>
</protein>